<dbReference type="InterPro" id="IPR010712">
    <property type="entry name" value="Arsenical-R_ArsD"/>
</dbReference>
<accession>A0A410WXS3</accession>
<protein>
    <submittedName>
        <fullName evidence="1">Arsenical resistance operon transcriptional repressor ArsD</fullName>
    </submittedName>
</protein>
<proteinExistence type="predicted"/>
<dbReference type="GO" id="GO:0003677">
    <property type="term" value="F:DNA binding"/>
    <property type="evidence" value="ECO:0007669"/>
    <property type="project" value="InterPro"/>
</dbReference>
<reference evidence="1 2" key="1">
    <citation type="submission" date="2018-01" db="EMBL/GenBank/DDBJ databases">
        <title>The whole genome sequencing and assembly of Paenibacillus chitinolyticus KCCM 41400 strain.</title>
        <authorList>
            <person name="Kim J.-Y."/>
            <person name="Park M.-K."/>
            <person name="Lee Y.-J."/>
            <person name="Yi H."/>
            <person name="Bahn Y.-S."/>
            <person name="Kim J.F."/>
            <person name="Lee D.-W."/>
        </authorList>
    </citation>
    <scope>NUCLEOTIDE SEQUENCE [LARGE SCALE GENOMIC DNA]</scope>
    <source>
        <strain evidence="1 2">KCCM 41400</strain>
    </source>
</reference>
<dbReference type="Gene3D" id="3.40.30.10">
    <property type="entry name" value="Glutaredoxin"/>
    <property type="match status" value="1"/>
</dbReference>
<evidence type="ECO:0000313" key="2">
    <source>
        <dbReference type="Proteomes" id="UP000288943"/>
    </source>
</evidence>
<dbReference type="OrthoDB" id="9801358at2"/>
<gene>
    <name evidence="1" type="ORF">PC41400_16845</name>
</gene>
<dbReference type="Proteomes" id="UP000288943">
    <property type="component" value="Chromosome"/>
</dbReference>
<dbReference type="GO" id="GO:0045892">
    <property type="term" value="P:negative regulation of DNA-templated transcription"/>
    <property type="evidence" value="ECO:0007669"/>
    <property type="project" value="InterPro"/>
</dbReference>
<dbReference type="EMBL" id="CP026520">
    <property type="protein sequence ID" value="QAV19256.1"/>
    <property type="molecule type" value="Genomic_DNA"/>
</dbReference>
<name>A0A410WXS3_9BACL</name>
<dbReference type="KEGG" id="pchi:PC41400_16845"/>
<dbReference type="Pfam" id="PF06953">
    <property type="entry name" value="ArsD"/>
    <property type="match status" value="1"/>
</dbReference>
<sequence length="143" mass="15355">MCCSTGVCGPSVDPELIRISSAVHHLKTKGIDISRFNLASEPDAFVSNQVINKLLAEKGTDVLPVVIVDDQIVQEKGDPTNGELSLWTGIPEDELTKKPKDILRLPCLNDKTSSHVIGPCLDGTGVFFVSKPFLGGVGFRNPV</sequence>
<dbReference type="GO" id="GO:0046685">
    <property type="term" value="P:response to arsenic-containing substance"/>
    <property type="evidence" value="ECO:0007669"/>
    <property type="project" value="InterPro"/>
</dbReference>
<dbReference type="NCBIfam" id="NF033727">
    <property type="entry name" value="chaperon_ArsD"/>
    <property type="match status" value="1"/>
</dbReference>
<evidence type="ECO:0000313" key="1">
    <source>
        <dbReference type="EMBL" id="QAV19256.1"/>
    </source>
</evidence>
<organism evidence="1 2">
    <name type="scientific">Paenibacillus chitinolyticus</name>
    <dbReference type="NCBI Taxonomy" id="79263"/>
    <lineage>
        <taxon>Bacteria</taxon>
        <taxon>Bacillati</taxon>
        <taxon>Bacillota</taxon>
        <taxon>Bacilli</taxon>
        <taxon>Bacillales</taxon>
        <taxon>Paenibacillaceae</taxon>
        <taxon>Paenibacillus</taxon>
    </lineage>
</organism>
<dbReference type="AlphaFoldDB" id="A0A410WXS3"/>